<dbReference type="InterPro" id="IPR050179">
    <property type="entry name" value="Trans_hexapeptide_repeat"/>
</dbReference>
<dbReference type="OrthoDB" id="272049at2"/>
<dbReference type="PROSITE" id="PS00101">
    <property type="entry name" value="HEXAPEP_TRANSFERASES"/>
    <property type="match status" value="1"/>
</dbReference>
<dbReference type="PANTHER" id="PTHR43300:SF4">
    <property type="entry name" value="ACYL-[ACYL-CARRIER-PROTEIN]--UDP-N-ACETYLGLUCOSAMINE O-ACYLTRANSFERASE"/>
    <property type="match status" value="1"/>
</dbReference>
<comment type="similarity">
    <text evidence="1">Belongs to the transferase hexapeptide repeat family.</text>
</comment>
<evidence type="ECO:0000313" key="5">
    <source>
        <dbReference type="EMBL" id="SMF75371.1"/>
    </source>
</evidence>
<evidence type="ECO:0000256" key="1">
    <source>
        <dbReference type="ARBA" id="ARBA00007274"/>
    </source>
</evidence>
<keyword evidence="4" id="KW-0012">Acyltransferase</keyword>
<evidence type="ECO:0000313" key="6">
    <source>
        <dbReference type="Proteomes" id="UP000192907"/>
    </source>
</evidence>
<reference evidence="6" key="1">
    <citation type="submission" date="2017-04" db="EMBL/GenBank/DDBJ databases">
        <authorList>
            <person name="Varghese N."/>
            <person name="Submissions S."/>
        </authorList>
    </citation>
    <scope>NUCLEOTIDE SEQUENCE [LARGE SCALE GENOMIC DNA]</scope>
    <source>
        <strain evidence="6">RKEM611</strain>
    </source>
</reference>
<dbReference type="Pfam" id="PF00132">
    <property type="entry name" value="Hexapep"/>
    <property type="match status" value="2"/>
</dbReference>
<dbReference type="Proteomes" id="UP000192907">
    <property type="component" value="Unassembled WGS sequence"/>
</dbReference>
<dbReference type="GO" id="GO:0016746">
    <property type="term" value="F:acyltransferase activity"/>
    <property type="evidence" value="ECO:0007669"/>
    <property type="project" value="UniProtKB-KW"/>
</dbReference>
<dbReference type="InterPro" id="IPR001451">
    <property type="entry name" value="Hexapep"/>
</dbReference>
<dbReference type="RefSeq" id="WP_132324815.1">
    <property type="nucleotide sequence ID" value="NZ_FWZT01000029.1"/>
</dbReference>
<accession>A0A1Y6CMI3</accession>
<proteinExistence type="inferred from homology"/>
<keyword evidence="3" id="KW-0677">Repeat</keyword>
<keyword evidence="2 5" id="KW-0808">Transferase</keyword>
<name>A0A1Y6CMI3_9BACT</name>
<dbReference type="PANTHER" id="PTHR43300">
    <property type="entry name" value="ACETYLTRANSFERASE"/>
    <property type="match status" value="1"/>
</dbReference>
<keyword evidence="6" id="KW-1185">Reference proteome</keyword>
<sequence length="191" mass="20854">MTEYTQHETAIVDKGARIGEGTRIWHWVHICSGAKIGSSCSLGQNVFVGNNVRIGDNVKVQNNVSLYDNVFLEDGVFCGPSMVFTNVINPRSHIDRKSEYRDTVVRKHATIGANATIVCGVEIGQYAFIGAGTVITKNVKPFALVLGNPGKQVGWMCACGLRLSLNNKLTAFCRCGLKYTLKNDETLVLES</sequence>
<gene>
    <name evidence="5" type="ORF">SAMN06296036_12918</name>
</gene>
<dbReference type="STRING" id="1513793.SAMN06296036_12918"/>
<dbReference type="InterPro" id="IPR011004">
    <property type="entry name" value="Trimer_LpxA-like_sf"/>
</dbReference>
<dbReference type="SUPFAM" id="SSF51161">
    <property type="entry name" value="Trimeric LpxA-like enzymes"/>
    <property type="match status" value="1"/>
</dbReference>
<dbReference type="AlphaFoldDB" id="A0A1Y6CMI3"/>
<evidence type="ECO:0000256" key="4">
    <source>
        <dbReference type="ARBA" id="ARBA00023315"/>
    </source>
</evidence>
<protein>
    <submittedName>
        <fullName evidence="5">UDP-2-acetamido-3-amino-2,3-dideoxy-glucuronate N-acetyltransferase</fullName>
    </submittedName>
</protein>
<dbReference type="CDD" id="cd03358">
    <property type="entry name" value="LbH_WxcM_N_like"/>
    <property type="match status" value="1"/>
</dbReference>
<evidence type="ECO:0000256" key="3">
    <source>
        <dbReference type="ARBA" id="ARBA00022737"/>
    </source>
</evidence>
<evidence type="ECO:0000256" key="2">
    <source>
        <dbReference type="ARBA" id="ARBA00022679"/>
    </source>
</evidence>
<dbReference type="Gene3D" id="2.160.10.10">
    <property type="entry name" value="Hexapeptide repeat proteins"/>
    <property type="match status" value="1"/>
</dbReference>
<dbReference type="InterPro" id="IPR018357">
    <property type="entry name" value="Hexapep_transf_CS"/>
</dbReference>
<dbReference type="EMBL" id="FWZT01000029">
    <property type="protein sequence ID" value="SMF75371.1"/>
    <property type="molecule type" value="Genomic_DNA"/>
</dbReference>
<organism evidence="5 6">
    <name type="scientific">Pseudobacteriovorax antillogorgiicola</name>
    <dbReference type="NCBI Taxonomy" id="1513793"/>
    <lineage>
        <taxon>Bacteria</taxon>
        <taxon>Pseudomonadati</taxon>
        <taxon>Bdellovibrionota</taxon>
        <taxon>Oligoflexia</taxon>
        <taxon>Oligoflexales</taxon>
        <taxon>Pseudobacteriovoracaceae</taxon>
        <taxon>Pseudobacteriovorax</taxon>
    </lineage>
</organism>